<dbReference type="InterPro" id="IPR057326">
    <property type="entry name" value="KR_dom"/>
</dbReference>
<dbReference type="PANTHER" id="PTHR42879">
    <property type="entry name" value="3-OXOACYL-(ACYL-CARRIER-PROTEIN) REDUCTASE"/>
    <property type="match status" value="1"/>
</dbReference>
<evidence type="ECO:0000313" key="3">
    <source>
        <dbReference type="EMBL" id="TDG17741.1"/>
    </source>
</evidence>
<comment type="similarity">
    <text evidence="1">Belongs to the short-chain dehydrogenases/reductases (SDR) family.</text>
</comment>
<protein>
    <submittedName>
        <fullName evidence="3">SDR family oxidoreductase</fullName>
    </submittedName>
</protein>
<dbReference type="Proteomes" id="UP000295722">
    <property type="component" value="Unassembled WGS sequence"/>
</dbReference>
<organism evidence="3 4">
    <name type="scientific">Paraburkholderia silviterrae</name>
    <dbReference type="NCBI Taxonomy" id="2528715"/>
    <lineage>
        <taxon>Bacteria</taxon>
        <taxon>Pseudomonadati</taxon>
        <taxon>Pseudomonadota</taxon>
        <taxon>Betaproteobacteria</taxon>
        <taxon>Burkholderiales</taxon>
        <taxon>Burkholderiaceae</taxon>
        <taxon>Paraburkholderia</taxon>
    </lineage>
</organism>
<gene>
    <name evidence="3" type="ORF">EYW47_36590</name>
</gene>
<reference evidence="3 4" key="1">
    <citation type="submission" date="2019-03" db="EMBL/GenBank/DDBJ databases">
        <title>Paraburkholderia sp. 4M-K11, isolated from subtropical forest soil.</title>
        <authorList>
            <person name="Gao Z.-H."/>
            <person name="Qiu L.-H."/>
        </authorList>
    </citation>
    <scope>NUCLEOTIDE SEQUENCE [LARGE SCALE GENOMIC DNA]</scope>
    <source>
        <strain evidence="3 4">4M-K11</strain>
    </source>
</reference>
<dbReference type="FunFam" id="3.40.50.720:FF:000084">
    <property type="entry name" value="Short-chain dehydrogenase reductase"/>
    <property type="match status" value="1"/>
</dbReference>
<evidence type="ECO:0000259" key="2">
    <source>
        <dbReference type="SMART" id="SM00822"/>
    </source>
</evidence>
<evidence type="ECO:0000313" key="4">
    <source>
        <dbReference type="Proteomes" id="UP000295722"/>
    </source>
</evidence>
<comment type="caution">
    <text evidence="3">The sequence shown here is derived from an EMBL/GenBank/DDBJ whole genome shotgun (WGS) entry which is preliminary data.</text>
</comment>
<keyword evidence="4" id="KW-1185">Reference proteome</keyword>
<accession>A0A4R5LYX4</accession>
<dbReference type="RefSeq" id="WP_133199684.1">
    <property type="nucleotide sequence ID" value="NZ_JBHUCW010000010.1"/>
</dbReference>
<dbReference type="Pfam" id="PF13561">
    <property type="entry name" value="adh_short_C2"/>
    <property type="match status" value="1"/>
</dbReference>
<dbReference type="AlphaFoldDB" id="A0A4R5LYX4"/>
<dbReference type="SUPFAM" id="SSF51735">
    <property type="entry name" value="NAD(P)-binding Rossmann-fold domains"/>
    <property type="match status" value="1"/>
</dbReference>
<dbReference type="InterPro" id="IPR050259">
    <property type="entry name" value="SDR"/>
</dbReference>
<proteinExistence type="inferred from homology"/>
<dbReference type="OrthoDB" id="196630at2"/>
<dbReference type="PRINTS" id="PR00081">
    <property type="entry name" value="GDHRDH"/>
</dbReference>
<dbReference type="SMART" id="SM00822">
    <property type="entry name" value="PKS_KR"/>
    <property type="match status" value="1"/>
</dbReference>
<dbReference type="PRINTS" id="PR00080">
    <property type="entry name" value="SDRFAMILY"/>
</dbReference>
<dbReference type="InterPro" id="IPR002347">
    <property type="entry name" value="SDR_fam"/>
</dbReference>
<dbReference type="EMBL" id="SMRP01000039">
    <property type="protein sequence ID" value="TDG17741.1"/>
    <property type="molecule type" value="Genomic_DNA"/>
</dbReference>
<sequence length="255" mass="26383">MMMSESAIGRVHTGRVALVTGAARGIGQAIAVGLAQRGAAIVLADIGDLAETSELISRIGSPATALTLDISDPAAIDEAKARVAAERGHVDILVNNAGLVEAVTWDELDLERWQRVLSVNLTGTMLMCKAFLPLMRGRGWGRVINIASATVASGSLVSIAYRSSKMGVIGLTRALSSTLGPDGITINAVLPSLTRTAMAEKIPESVAATSLARQAIHRMAEPDDIAGVVFMLAADEAGWVTGQSIMASGGHAFGL</sequence>
<evidence type="ECO:0000256" key="1">
    <source>
        <dbReference type="ARBA" id="ARBA00006484"/>
    </source>
</evidence>
<dbReference type="PANTHER" id="PTHR42879:SF2">
    <property type="entry name" value="3-OXOACYL-[ACYL-CARRIER-PROTEIN] REDUCTASE FABG"/>
    <property type="match status" value="1"/>
</dbReference>
<dbReference type="Gene3D" id="3.40.50.720">
    <property type="entry name" value="NAD(P)-binding Rossmann-like Domain"/>
    <property type="match status" value="1"/>
</dbReference>
<dbReference type="InterPro" id="IPR036291">
    <property type="entry name" value="NAD(P)-bd_dom_sf"/>
</dbReference>
<name>A0A4R5LYX4_9BURK</name>
<feature type="domain" description="Ketoreductase" evidence="2">
    <location>
        <begin position="15"/>
        <end position="192"/>
    </location>
</feature>